<dbReference type="Proteomes" id="UP000582643">
    <property type="component" value="Unassembled WGS sequence"/>
</dbReference>
<accession>A0A7W7XHP0</accession>
<dbReference type="EMBL" id="JACHJY010000021">
    <property type="protein sequence ID" value="MBB4987408.1"/>
    <property type="molecule type" value="Genomic_DNA"/>
</dbReference>
<dbReference type="Pfam" id="PF02371">
    <property type="entry name" value="Transposase_20"/>
    <property type="match status" value="1"/>
</dbReference>
<dbReference type="PANTHER" id="PTHR33055">
    <property type="entry name" value="TRANSPOSASE FOR INSERTION SEQUENCE ELEMENT IS1111A"/>
    <property type="match status" value="1"/>
</dbReference>
<sequence>MDKLIEGRFREHELADIVLSIPGIGATLGAEFLAAVGGDLDEFDSPDALAAFAGVAPAPRDSGKVSGNLHRPVTYHRRLQRVFYTSALVSVRHDPNSRKFHDRKRAEGKKHVQAVLALARRRVNVIWALIRDRRCYQVTPPVSAAA</sequence>
<feature type="domain" description="Transposase IS116/IS110/IS902 C-terminal" evidence="1">
    <location>
        <begin position="16"/>
        <end position="101"/>
    </location>
</feature>
<proteinExistence type="predicted"/>
<reference evidence="2 3" key="1">
    <citation type="submission" date="2020-08" db="EMBL/GenBank/DDBJ databases">
        <title>Genomic Encyclopedia of Type Strains, Phase III (KMG-III): the genomes of soil and plant-associated and newly described type strains.</title>
        <authorList>
            <person name="Whitman W."/>
        </authorList>
    </citation>
    <scope>NUCLEOTIDE SEQUENCE [LARGE SCALE GENOMIC DNA]</scope>
    <source>
        <strain evidence="2 3">SFB5A</strain>
    </source>
</reference>
<organism evidence="2 3">
    <name type="scientific">Streptomyces nymphaeiformis</name>
    <dbReference type="NCBI Taxonomy" id="2663842"/>
    <lineage>
        <taxon>Bacteria</taxon>
        <taxon>Bacillati</taxon>
        <taxon>Actinomycetota</taxon>
        <taxon>Actinomycetes</taxon>
        <taxon>Kitasatosporales</taxon>
        <taxon>Streptomycetaceae</taxon>
        <taxon>Streptomyces</taxon>
    </lineage>
</organism>
<dbReference type="InterPro" id="IPR003346">
    <property type="entry name" value="Transposase_20"/>
</dbReference>
<evidence type="ECO:0000313" key="3">
    <source>
        <dbReference type="Proteomes" id="UP000582643"/>
    </source>
</evidence>
<evidence type="ECO:0000259" key="1">
    <source>
        <dbReference type="Pfam" id="PF02371"/>
    </source>
</evidence>
<dbReference type="GO" id="GO:0003677">
    <property type="term" value="F:DNA binding"/>
    <property type="evidence" value="ECO:0007669"/>
    <property type="project" value="InterPro"/>
</dbReference>
<dbReference type="PANTHER" id="PTHR33055:SF3">
    <property type="entry name" value="PUTATIVE TRANSPOSASE FOR IS117-RELATED"/>
    <property type="match status" value="1"/>
</dbReference>
<comment type="caution">
    <text evidence="2">The sequence shown here is derived from an EMBL/GenBank/DDBJ whole genome shotgun (WGS) entry which is preliminary data.</text>
</comment>
<evidence type="ECO:0000313" key="2">
    <source>
        <dbReference type="EMBL" id="MBB4987408.1"/>
    </source>
</evidence>
<protein>
    <submittedName>
        <fullName evidence="2">Transposase</fullName>
    </submittedName>
</protein>
<gene>
    <name evidence="2" type="ORF">GGE06_008381</name>
</gene>
<keyword evidence="3" id="KW-1185">Reference proteome</keyword>
<dbReference type="AlphaFoldDB" id="A0A7W7XHP0"/>
<dbReference type="GO" id="GO:0004803">
    <property type="term" value="F:transposase activity"/>
    <property type="evidence" value="ECO:0007669"/>
    <property type="project" value="InterPro"/>
</dbReference>
<dbReference type="InterPro" id="IPR047650">
    <property type="entry name" value="Transpos_IS110"/>
</dbReference>
<name>A0A7W7XHP0_9ACTN</name>
<dbReference type="GO" id="GO:0006313">
    <property type="term" value="P:DNA transposition"/>
    <property type="evidence" value="ECO:0007669"/>
    <property type="project" value="InterPro"/>
</dbReference>